<gene>
    <name evidence="2" type="ORF">FCALED_LOCUS17084</name>
</gene>
<accession>A0A9N9J394</accession>
<evidence type="ECO:0000313" key="3">
    <source>
        <dbReference type="Proteomes" id="UP000789570"/>
    </source>
</evidence>
<feature type="transmembrane region" description="Helical" evidence="1">
    <location>
        <begin position="87"/>
        <end position="109"/>
    </location>
</feature>
<name>A0A9N9J394_9GLOM</name>
<keyword evidence="3" id="KW-1185">Reference proteome</keyword>
<feature type="transmembrane region" description="Helical" evidence="1">
    <location>
        <begin position="12"/>
        <end position="34"/>
    </location>
</feature>
<reference evidence="2" key="1">
    <citation type="submission" date="2021-06" db="EMBL/GenBank/DDBJ databases">
        <authorList>
            <person name="Kallberg Y."/>
            <person name="Tangrot J."/>
            <person name="Rosling A."/>
        </authorList>
    </citation>
    <scope>NUCLEOTIDE SEQUENCE</scope>
    <source>
        <strain evidence="2">UK204</strain>
    </source>
</reference>
<organism evidence="2 3">
    <name type="scientific">Funneliformis caledonium</name>
    <dbReference type="NCBI Taxonomy" id="1117310"/>
    <lineage>
        <taxon>Eukaryota</taxon>
        <taxon>Fungi</taxon>
        <taxon>Fungi incertae sedis</taxon>
        <taxon>Mucoromycota</taxon>
        <taxon>Glomeromycotina</taxon>
        <taxon>Glomeromycetes</taxon>
        <taxon>Glomerales</taxon>
        <taxon>Glomeraceae</taxon>
        <taxon>Funneliformis</taxon>
    </lineage>
</organism>
<keyword evidence="1" id="KW-0472">Membrane</keyword>
<evidence type="ECO:0000256" key="1">
    <source>
        <dbReference type="SAM" id="Phobius"/>
    </source>
</evidence>
<feature type="transmembrane region" description="Helical" evidence="1">
    <location>
        <begin position="154"/>
        <end position="172"/>
    </location>
</feature>
<sequence>LWDDYSCKLVAASFYYFALFNMLLVGSLALVSYLRAMILNTGIFDYRIFLFPAFLPALLSIPAWPSFGGDGYWCFQNRESAFIPLSLLYADILILMTSLFCYIGIVHAINVSRFRNDQENFCTANKKIIGYLFTYILQWTPVMIYIITDIERQANMWVFAICITSLPIGGILKTYQYISNEGWWSVDSIDEQDLLSTNQITSIDYGSAPIISQWRELSEELSNDNRSQQIISDEQNHDQIQ</sequence>
<proteinExistence type="predicted"/>
<keyword evidence="1" id="KW-1133">Transmembrane helix</keyword>
<feature type="non-terminal residue" evidence="2">
    <location>
        <position position="1"/>
    </location>
</feature>
<dbReference type="Proteomes" id="UP000789570">
    <property type="component" value="Unassembled WGS sequence"/>
</dbReference>
<feature type="transmembrane region" description="Helical" evidence="1">
    <location>
        <begin position="46"/>
        <end position="67"/>
    </location>
</feature>
<evidence type="ECO:0000313" key="2">
    <source>
        <dbReference type="EMBL" id="CAG8763651.1"/>
    </source>
</evidence>
<feature type="transmembrane region" description="Helical" evidence="1">
    <location>
        <begin position="129"/>
        <end position="148"/>
    </location>
</feature>
<protein>
    <submittedName>
        <fullName evidence="2">9567_t:CDS:1</fullName>
    </submittedName>
</protein>
<dbReference type="AlphaFoldDB" id="A0A9N9J394"/>
<keyword evidence="1" id="KW-0812">Transmembrane</keyword>
<feature type="non-terminal residue" evidence="2">
    <location>
        <position position="241"/>
    </location>
</feature>
<comment type="caution">
    <text evidence="2">The sequence shown here is derived from an EMBL/GenBank/DDBJ whole genome shotgun (WGS) entry which is preliminary data.</text>
</comment>
<dbReference type="OrthoDB" id="2357963at2759"/>
<dbReference type="EMBL" id="CAJVPQ010023848">
    <property type="protein sequence ID" value="CAG8763651.1"/>
    <property type="molecule type" value="Genomic_DNA"/>
</dbReference>